<comment type="subcellular location">
    <subcellularLocation>
        <location evidence="1">Cell membrane</location>
        <topology evidence="1">Multi-pass membrane protein</topology>
    </subcellularLocation>
</comment>
<reference evidence="9" key="1">
    <citation type="journal article" date="2021" name="PeerJ">
        <title>Extensive microbial diversity within the chicken gut microbiome revealed by metagenomics and culture.</title>
        <authorList>
            <person name="Gilroy R."/>
            <person name="Ravi A."/>
            <person name="Getino M."/>
            <person name="Pursley I."/>
            <person name="Horton D.L."/>
            <person name="Alikhan N.F."/>
            <person name="Baker D."/>
            <person name="Gharbi K."/>
            <person name="Hall N."/>
            <person name="Watson M."/>
            <person name="Adriaenssens E.M."/>
            <person name="Foster-Nyarko E."/>
            <person name="Jarju S."/>
            <person name="Secka A."/>
            <person name="Antonio M."/>
            <person name="Oren A."/>
            <person name="Chaudhuri R.R."/>
            <person name="La Ragione R."/>
            <person name="Hildebrand F."/>
            <person name="Pallen M.J."/>
        </authorList>
    </citation>
    <scope>NUCLEOTIDE SEQUENCE</scope>
    <source>
        <strain evidence="9">ChiBcec1-1093</strain>
    </source>
</reference>
<dbReference type="AlphaFoldDB" id="A0A9D2K5P8"/>
<feature type="region of interest" description="Disordered" evidence="6">
    <location>
        <begin position="1"/>
        <end position="32"/>
    </location>
</feature>
<feature type="region of interest" description="Disordered" evidence="6">
    <location>
        <begin position="730"/>
        <end position="754"/>
    </location>
</feature>
<feature type="compositionally biased region" description="Basic and acidic residues" evidence="6">
    <location>
        <begin position="732"/>
        <end position="754"/>
    </location>
</feature>
<keyword evidence="2" id="KW-1003">Cell membrane</keyword>
<evidence type="ECO:0000313" key="9">
    <source>
        <dbReference type="EMBL" id="HIZ79596.1"/>
    </source>
</evidence>
<keyword evidence="4 7" id="KW-1133">Transmembrane helix</keyword>
<feature type="domain" description="Membrane transport protein MMPL" evidence="8">
    <location>
        <begin position="501"/>
        <end position="711"/>
    </location>
</feature>
<feature type="transmembrane region" description="Helical" evidence="7">
    <location>
        <begin position="210"/>
        <end position="228"/>
    </location>
</feature>
<dbReference type="InterPro" id="IPR004869">
    <property type="entry name" value="MMPL_dom"/>
</dbReference>
<evidence type="ECO:0000256" key="5">
    <source>
        <dbReference type="ARBA" id="ARBA00023136"/>
    </source>
</evidence>
<feature type="domain" description="Membrane transport protein MMPL" evidence="8">
    <location>
        <begin position="177"/>
        <end position="363"/>
    </location>
</feature>
<gene>
    <name evidence="9" type="ORF">IAA17_07400</name>
</gene>
<dbReference type="InterPro" id="IPR050545">
    <property type="entry name" value="Mycobact_MmpL"/>
</dbReference>
<comment type="caution">
    <text evidence="9">The sequence shown here is derived from an EMBL/GenBank/DDBJ whole genome shotgun (WGS) entry which is preliminary data.</text>
</comment>
<evidence type="ECO:0000256" key="1">
    <source>
        <dbReference type="ARBA" id="ARBA00004651"/>
    </source>
</evidence>
<dbReference type="EMBL" id="DXBC01000117">
    <property type="protein sequence ID" value="HIZ79596.1"/>
    <property type="molecule type" value="Genomic_DNA"/>
</dbReference>
<accession>A0A9D2K5P8</accession>
<dbReference type="SUPFAM" id="SSF82866">
    <property type="entry name" value="Multidrug efflux transporter AcrB transmembrane domain"/>
    <property type="match status" value="2"/>
</dbReference>
<feature type="transmembrane region" description="Helical" evidence="7">
    <location>
        <begin position="337"/>
        <end position="362"/>
    </location>
</feature>
<evidence type="ECO:0000256" key="6">
    <source>
        <dbReference type="SAM" id="MobiDB-lite"/>
    </source>
</evidence>
<organism evidence="9 10">
    <name type="scientific">Candidatus Lachnoclostridium stercorigallinarum</name>
    <dbReference type="NCBI Taxonomy" id="2838634"/>
    <lineage>
        <taxon>Bacteria</taxon>
        <taxon>Bacillati</taxon>
        <taxon>Bacillota</taxon>
        <taxon>Clostridia</taxon>
        <taxon>Lachnospirales</taxon>
        <taxon>Lachnospiraceae</taxon>
    </lineage>
</organism>
<feature type="transmembrane region" description="Helical" evidence="7">
    <location>
        <begin position="305"/>
        <end position="325"/>
    </location>
</feature>
<feature type="transmembrane region" description="Helical" evidence="7">
    <location>
        <begin position="607"/>
        <end position="633"/>
    </location>
</feature>
<evidence type="ECO:0000256" key="7">
    <source>
        <dbReference type="SAM" id="Phobius"/>
    </source>
</evidence>
<evidence type="ECO:0000256" key="4">
    <source>
        <dbReference type="ARBA" id="ARBA00022989"/>
    </source>
</evidence>
<protein>
    <submittedName>
        <fullName evidence="9">MMPL family transporter</fullName>
    </submittedName>
</protein>
<evidence type="ECO:0000259" key="8">
    <source>
        <dbReference type="Pfam" id="PF03176"/>
    </source>
</evidence>
<feature type="transmembrane region" description="Helical" evidence="7">
    <location>
        <begin position="382"/>
        <end position="402"/>
    </location>
</feature>
<sequence>MKLQFLHKKGRGRRHDGEENEQADAPGYSPLKKEKTDLPGFIVKKRKAIEKAFLLAVLVSAVTAPFVEVNYDLTEYLPDTVQSRQGLNIMEDTFGYPGTARVMIRDVTLFEAKAYKDRLEKVDGVDQILWLDTGTNVFSGDGFIDYTSIDEYYKDNCAVMDVTFVEGDTSKRTSGAIDEMKKITGDKGYYVGMAVQNKSVAENLEKEMQMILTIGVIMIFLVLCVTTNSWIEPFLYLLVMGVAVIINKGTNIFLGEISFLTDSVSAVLQLAVSMDYSIFLIHAFTRYKKAGMDQMDALRAAIDEALNSIFASSLTTIVGFIVLVFMKFSIGFDMGIVLAKGIVCSLLTVVLFMPAMILRMAGWMEKTAHGPFLPEFDRLSRGIFRIRYAVLIIVALIALPAYTAQGMNSYMYGNDAVGAGEGTEVYADEQEIDKVFGRSNMMMALVPSGDNVKEREFAEAVSDLPYTKSVTSLSQTLPEGVPESFLPESITGLLHDESGWSRILIYVRSKGESEKAFRYSDEIQAIMKEYYPEESYLVGATPSTQDIKTTITADYSRVNTLSLIGVFVVVMFSFHSVIIPIIAMIPIEVAIFINMAVPYIKGETMIFMGYIIVSSIQLGATVDYAILTTNNYIACRKTMEKREAAVETLKRSIPAILTSGSILTIVGYILYHVSSIAAIGDMGHLIGRGAVLSMLLVCTLMPALLVLGDRILMNNELEMFRQFLKKRRERRQQKGKELLARVKGTDREEDSHEE</sequence>
<feature type="compositionally biased region" description="Basic residues" evidence="6">
    <location>
        <begin position="1"/>
        <end position="14"/>
    </location>
</feature>
<dbReference type="Pfam" id="PF03176">
    <property type="entry name" value="MMPL"/>
    <property type="match status" value="2"/>
</dbReference>
<evidence type="ECO:0000256" key="3">
    <source>
        <dbReference type="ARBA" id="ARBA00022692"/>
    </source>
</evidence>
<dbReference type="PANTHER" id="PTHR33406">
    <property type="entry name" value="MEMBRANE PROTEIN MJ1562-RELATED"/>
    <property type="match status" value="1"/>
</dbReference>
<keyword evidence="3 7" id="KW-0812">Transmembrane</keyword>
<feature type="transmembrane region" description="Helical" evidence="7">
    <location>
        <begin position="266"/>
        <end position="285"/>
    </location>
</feature>
<feature type="transmembrane region" description="Helical" evidence="7">
    <location>
        <begin position="563"/>
        <end position="587"/>
    </location>
</feature>
<reference evidence="9" key="2">
    <citation type="submission" date="2021-04" db="EMBL/GenBank/DDBJ databases">
        <authorList>
            <person name="Gilroy R."/>
        </authorList>
    </citation>
    <scope>NUCLEOTIDE SEQUENCE</scope>
    <source>
        <strain evidence="9">ChiBcec1-1093</strain>
    </source>
</reference>
<feature type="transmembrane region" description="Helical" evidence="7">
    <location>
        <begin position="685"/>
        <end position="707"/>
    </location>
</feature>
<feature type="transmembrane region" description="Helical" evidence="7">
    <location>
        <begin position="234"/>
        <end position="254"/>
    </location>
</feature>
<dbReference type="PANTHER" id="PTHR33406:SF13">
    <property type="entry name" value="MEMBRANE PROTEIN YDFJ"/>
    <property type="match status" value="1"/>
</dbReference>
<proteinExistence type="predicted"/>
<dbReference type="Proteomes" id="UP000824101">
    <property type="component" value="Unassembled WGS sequence"/>
</dbReference>
<keyword evidence="5 7" id="KW-0472">Membrane</keyword>
<dbReference type="GO" id="GO:0005886">
    <property type="term" value="C:plasma membrane"/>
    <property type="evidence" value="ECO:0007669"/>
    <property type="project" value="UniProtKB-SubCell"/>
</dbReference>
<feature type="transmembrane region" description="Helical" evidence="7">
    <location>
        <begin position="653"/>
        <end position="673"/>
    </location>
</feature>
<evidence type="ECO:0000256" key="2">
    <source>
        <dbReference type="ARBA" id="ARBA00022475"/>
    </source>
</evidence>
<dbReference type="Gene3D" id="1.20.1640.10">
    <property type="entry name" value="Multidrug efflux transporter AcrB transmembrane domain"/>
    <property type="match status" value="2"/>
</dbReference>
<evidence type="ECO:0000313" key="10">
    <source>
        <dbReference type="Proteomes" id="UP000824101"/>
    </source>
</evidence>
<name>A0A9D2K5P8_9FIRM</name>